<proteinExistence type="predicted"/>
<reference evidence="3" key="1">
    <citation type="submission" date="2021-12" db="EMBL/GenBank/DDBJ databases">
        <title>Discovery of the Pendulisporaceae a myxobacterial family with distinct sporulation behavior and unique specialized metabolism.</title>
        <authorList>
            <person name="Garcia R."/>
            <person name="Popoff A."/>
            <person name="Bader C.D."/>
            <person name="Loehr J."/>
            <person name="Walesch S."/>
            <person name="Walt C."/>
            <person name="Boldt J."/>
            <person name="Bunk B."/>
            <person name="Haeckl F.J.F.P.J."/>
            <person name="Gunesch A.P."/>
            <person name="Birkelbach J."/>
            <person name="Nuebel U."/>
            <person name="Pietschmann T."/>
            <person name="Bach T."/>
            <person name="Mueller R."/>
        </authorList>
    </citation>
    <scope>NUCLEOTIDE SEQUENCE</scope>
    <source>
        <strain evidence="3">MSr11367</strain>
    </source>
</reference>
<feature type="region of interest" description="Disordered" evidence="1">
    <location>
        <begin position="391"/>
        <end position="410"/>
    </location>
</feature>
<evidence type="ECO:0000256" key="1">
    <source>
        <dbReference type="SAM" id="MobiDB-lite"/>
    </source>
</evidence>
<feature type="signal peptide" evidence="2">
    <location>
        <begin position="1"/>
        <end position="26"/>
    </location>
</feature>
<dbReference type="Proteomes" id="UP001374803">
    <property type="component" value="Chromosome"/>
</dbReference>
<protein>
    <submittedName>
        <fullName evidence="3">Phosphodiester glycosidase family protein</fullName>
    </submittedName>
</protein>
<organism evidence="3 4">
    <name type="scientific">Pendulispora rubella</name>
    <dbReference type="NCBI Taxonomy" id="2741070"/>
    <lineage>
        <taxon>Bacteria</taxon>
        <taxon>Pseudomonadati</taxon>
        <taxon>Myxococcota</taxon>
        <taxon>Myxococcia</taxon>
        <taxon>Myxococcales</taxon>
        <taxon>Sorangiineae</taxon>
        <taxon>Pendulisporaceae</taxon>
        <taxon>Pendulispora</taxon>
    </lineage>
</organism>
<dbReference type="RefSeq" id="WP_394833242.1">
    <property type="nucleotide sequence ID" value="NZ_CP089929.1"/>
</dbReference>
<name>A0ABZ2KY33_9BACT</name>
<feature type="chain" id="PRO_5046488963" evidence="2">
    <location>
        <begin position="27"/>
        <end position="871"/>
    </location>
</feature>
<keyword evidence="3" id="KW-0378">Hydrolase</keyword>
<accession>A0ABZ2KY33</accession>
<evidence type="ECO:0000313" key="3">
    <source>
        <dbReference type="EMBL" id="WXB03609.1"/>
    </source>
</evidence>
<dbReference type="GO" id="GO:0016798">
    <property type="term" value="F:hydrolase activity, acting on glycosyl bonds"/>
    <property type="evidence" value="ECO:0007669"/>
    <property type="project" value="UniProtKB-KW"/>
</dbReference>
<dbReference type="EMBL" id="CP089983">
    <property type="protein sequence ID" value="WXB03609.1"/>
    <property type="molecule type" value="Genomic_DNA"/>
</dbReference>
<evidence type="ECO:0000256" key="2">
    <source>
        <dbReference type="SAM" id="SignalP"/>
    </source>
</evidence>
<keyword evidence="3" id="KW-0326">Glycosidase</keyword>
<keyword evidence="4" id="KW-1185">Reference proteome</keyword>
<gene>
    <name evidence="3" type="ORF">LVJ94_42740</name>
</gene>
<evidence type="ECO:0000313" key="4">
    <source>
        <dbReference type="Proteomes" id="UP001374803"/>
    </source>
</evidence>
<sequence length="871" mass="93301">MRALTSKIPYRLASGAGFVALWVALAGDGPAEHDPKALATVLGEAIRGERAEPGHVDPRDVRWEPSGGMVSDYLVGRWALFLGSEAPGAPRDVYRARVRLTPEGRPVAVRSPYALTSTPLGDDHALVIHGHRAAFATLAYGQEQSVSVLDLAKDGARAPASLPDRAMMFLTNLQQSGAGDGVGRIDITLDPPARAVGLAIDAESLRIERLQGEGTEKTRFDLARGEIDTPNPALHAEAVPHLPKRFVFWAVDTVRAISWVGPAPIAWLEDKVFGARDAVKQFAFKLHGSGDSRDVLADAPAAKANVLKSSKAADGDAEWPPADMPSIWKTPEPGEGTWQVPKMPWMKKLPGTEVPAPFVRTFVRPDEQRPYASVMLVAMDMRQLELQMEAGTEDPKPLTGGHGPGRIPRDPAIAPRVVAAFNGAFKTEHGSYGMMVHKRVLLPPQPGAATVLVTTDGRAGMGTWGNTTEVTGIHGVADTDIDSFRQNLDPLLDRGEINPTKRALWGYTLPGNGTQTERSGICVTEAGHLVYAWGAEVSATVLAKAMKMAGCAYGMHLDMNPHHTGFLFTRIDDVKAHKFRSEILASEMEISNDRYIDYAAKDFFYVLLRDPTPPSVEGVEWRPNAGTQPAPSWLTAMWEARDGQVELFDVEPRRARFRIRAGTKEPDAKTGTSPTTELGEEDAERVLFALSLGNSLEKHPRGLVTAGKMALPMRGGEDSASLVASAEGELSIARTAEMGSALAGIDMAELPLLIDGGAILPGVAAGHTVHGPRAALGLTAEGRIVVAKGTFASDAPLANALRRAGCIRAVALDRGTHEPPSLDRAGTSSPPRAHYEATVLYGMGRPFKPRGFRFDAASAVADSTTLTTRTP</sequence>
<feature type="region of interest" description="Disordered" evidence="1">
    <location>
        <begin position="308"/>
        <end position="327"/>
    </location>
</feature>
<keyword evidence="2" id="KW-0732">Signal</keyword>